<name>A0AAD6PQK8_9ROSI</name>
<evidence type="ECO:0000313" key="2">
    <source>
        <dbReference type="Proteomes" id="UP001164929"/>
    </source>
</evidence>
<protein>
    <submittedName>
        <fullName evidence="1">Uncharacterized protein</fullName>
    </submittedName>
</protein>
<proteinExistence type="predicted"/>
<comment type="caution">
    <text evidence="1">The sequence shown here is derived from an EMBL/GenBank/DDBJ whole genome shotgun (WGS) entry which is preliminary data.</text>
</comment>
<dbReference type="EMBL" id="JAQIZT010000019">
    <property type="protein sequence ID" value="KAJ6952121.1"/>
    <property type="molecule type" value="Genomic_DNA"/>
</dbReference>
<dbReference type="AlphaFoldDB" id="A0AAD6PQK8"/>
<accession>A0AAD6PQK8</accession>
<gene>
    <name evidence="1" type="ORF">NC653_041317</name>
</gene>
<evidence type="ECO:0000313" key="1">
    <source>
        <dbReference type="EMBL" id="KAJ6952121.1"/>
    </source>
</evidence>
<dbReference type="Proteomes" id="UP001164929">
    <property type="component" value="Chromosome 19"/>
</dbReference>
<organism evidence="1 2">
    <name type="scientific">Populus alba x Populus x berolinensis</name>
    <dbReference type="NCBI Taxonomy" id="444605"/>
    <lineage>
        <taxon>Eukaryota</taxon>
        <taxon>Viridiplantae</taxon>
        <taxon>Streptophyta</taxon>
        <taxon>Embryophyta</taxon>
        <taxon>Tracheophyta</taxon>
        <taxon>Spermatophyta</taxon>
        <taxon>Magnoliopsida</taxon>
        <taxon>eudicotyledons</taxon>
        <taxon>Gunneridae</taxon>
        <taxon>Pentapetalae</taxon>
        <taxon>rosids</taxon>
        <taxon>fabids</taxon>
        <taxon>Malpighiales</taxon>
        <taxon>Salicaceae</taxon>
        <taxon>Saliceae</taxon>
        <taxon>Populus</taxon>
    </lineage>
</organism>
<sequence>MTNEPRNLLPLSIKGRVDEWVKDLVLENKHNLKQLIVLMWDQVSSLPPVVQFPWSHPNSGLPGALIASEKSHLSCCCCCCRVLSAQVKSPSWFDLMLGSTGAMKSPVYLHNKLTEGLKKFQFC</sequence>
<keyword evidence="2" id="KW-1185">Reference proteome</keyword>
<reference evidence="1" key="1">
    <citation type="journal article" date="2023" name="Mol. Ecol. Resour.">
        <title>Chromosome-level genome assembly of a triploid poplar Populus alba 'Berolinensis'.</title>
        <authorList>
            <person name="Chen S."/>
            <person name="Yu Y."/>
            <person name="Wang X."/>
            <person name="Wang S."/>
            <person name="Zhang T."/>
            <person name="Zhou Y."/>
            <person name="He R."/>
            <person name="Meng N."/>
            <person name="Wang Y."/>
            <person name="Liu W."/>
            <person name="Liu Z."/>
            <person name="Liu J."/>
            <person name="Guo Q."/>
            <person name="Huang H."/>
            <person name="Sederoff R.R."/>
            <person name="Wang G."/>
            <person name="Qu G."/>
            <person name="Chen S."/>
        </authorList>
    </citation>
    <scope>NUCLEOTIDE SEQUENCE</scope>
    <source>
        <strain evidence="1">SC-2020</strain>
    </source>
</reference>